<accession>A0A7S1IMY4</accession>
<sequence>MCSAGHMKASCLTVQPFPKGDGVESIDLPQEHFICQGMKPTVTGKAFQLVLSVAEGQHVYLIAEAVRVGKIGGVEYIVAPFWTPPQTGSSIGQSILSPGGCSICNR</sequence>
<protein>
    <submittedName>
        <fullName evidence="1">Uncharacterized protein</fullName>
    </submittedName>
</protein>
<proteinExistence type="predicted"/>
<organism evidence="1">
    <name type="scientific">Eutreptiella gymnastica</name>
    <dbReference type="NCBI Taxonomy" id="73025"/>
    <lineage>
        <taxon>Eukaryota</taxon>
        <taxon>Discoba</taxon>
        <taxon>Euglenozoa</taxon>
        <taxon>Euglenida</taxon>
        <taxon>Spirocuta</taxon>
        <taxon>Euglenophyceae</taxon>
        <taxon>Eutreptiales</taxon>
        <taxon>Eutreptiaceae</taxon>
        <taxon>Eutreptiella</taxon>
    </lineage>
</organism>
<evidence type="ECO:0000313" key="1">
    <source>
        <dbReference type="EMBL" id="CAD9017569.1"/>
    </source>
</evidence>
<gene>
    <name evidence="1" type="ORF">EGYM00392_LOCUS28679</name>
</gene>
<dbReference type="AlphaFoldDB" id="A0A7S1IMY4"/>
<reference evidence="1" key="1">
    <citation type="submission" date="2021-01" db="EMBL/GenBank/DDBJ databases">
        <authorList>
            <person name="Corre E."/>
            <person name="Pelletier E."/>
            <person name="Niang G."/>
            <person name="Scheremetjew M."/>
            <person name="Finn R."/>
            <person name="Kale V."/>
            <person name="Holt S."/>
            <person name="Cochrane G."/>
            <person name="Meng A."/>
            <person name="Brown T."/>
            <person name="Cohen L."/>
        </authorList>
    </citation>
    <scope>NUCLEOTIDE SEQUENCE</scope>
    <source>
        <strain evidence="1">NIES-381</strain>
    </source>
</reference>
<dbReference type="EMBL" id="HBGA01076738">
    <property type="protein sequence ID" value="CAD9017569.1"/>
    <property type="molecule type" value="Transcribed_RNA"/>
</dbReference>
<name>A0A7S1IMY4_9EUGL</name>